<dbReference type="PROSITE" id="PS50888">
    <property type="entry name" value="BHLH"/>
    <property type="match status" value="1"/>
</dbReference>
<accession>A0AAP0L987</accession>
<evidence type="ECO:0000256" key="5">
    <source>
        <dbReference type="SAM" id="MobiDB-lite"/>
    </source>
</evidence>
<protein>
    <recommendedName>
        <fullName evidence="6">BHLH domain-containing protein</fullName>
    </recommendedName>
</protein>
<proteinExistence type="predicted"/>
<comment type="subcellular location">
    <subcellularLocation>
        <location evidence="1">Nucleus</location>
    </subcellularLocation>
</comment>
<dbReference type="Pfam" id="PF00010">
    <property type="entry name" value="HLH"/>
    <property type="match status" value="1"/>
</dbReference>
<keyword evidence="8" id="KW-1185">Reference proteome</keyword>
<sequence length="281" mass="32347">MEELEGLFLEEEESIDVWIQNVSLGSNEHCFNMENWWEDEGPAQVLDDGEGYYRQFIETTGDEQRAPPQLNEEYLEQEDDTESDDHRKPDSKNLLSERNRRKRLNQQLYTLRSLVPNITKMDKRSILADALAYLQILLQKIDEETKRSGQSSDQSLKSSCSELSSFLESEDSPPLKPVPLYERCASPPSISEMTAEMLDEERFMIEICFNKAIGAISQVQRTVEMLGLEITCSSISEVNQDSMLTTTFVRVKKKSNMNQGKLLQWLKQNARRLSLHVPPNC</sequence>
<dbReference type="GO" id="GO:0043565">
    <property type="term" value="F:sequence-specific DNA binding"/>
    <property type="evidence" value="ECO:0007669"/>
    <property type="project" value="TreeGrafter"/>
</dbReference>
<dbReference type="GO" id="GO:0046983">
    <property type="term" value="F:protein dimerization activity"/>
    <property type="evidence" value="ECO:0007669"/>
    <property type="project" value="InterPro"/>
</dbReference>
<name>A0AAP0L987_9MAGN</name>
<dbReference type="InterPro" id="IPR051358">
    <property type="entry name" value="TF_AMS/ICE1/BHLH6-like"/>
</dbReference>
<dbReference type="GO" id="GO:0003700">
    <property type="term" value="F:DNA-binding transcription factor activity"/>
    <property type="evidence" value="ECO:0007669"/>
    <property type="project" value="TreeGrafter"/>
</dbReference>
<dbReference type="InterPro" id="IPR011598">
    <property type="entry name" value="bHLH_dom"/>
</dbReference>
<reference evidence="7 8" key="1">
    <citation type="submission" date="2024-01" db="EMBL/GenBank/DDBJ databases">
        <title>Genome assemblies of Stephania.</title>
        <authorList>
            <person name="Yang L."/>
        </authorList>
    </citation>
    <scope>NUCLEOTIDE SEQUENCE [LARGE SCALE GENOMIC DNA]</scope>
    <source>
        <strain evidence="7">JXDWG</strain>
        <tissue evidence="7">Leaf</tissue>
    </source>
</reference>
<organism evidence="7 8">
    <name type="scientific">Stephania cephalantha</name>
    <dbReference type="NCBI Taxonomy" id="152367"/>
    <lineage>
        <taxon>Eukaryota</taxon>
        <taxon>Viridiplantae</taxon>
        <taxon>Streptophyta</taxon>
        <taxon>Embryophyta</taxon>
        <taxon>Tracheophyta</taxon>
        <taxon>Spermatophyta</taxon>
        <taxon>Magnoliopsida</taxon>
        <taxon>Ranunculales</taxon>
        <taxon>Menispermaceae</taxon>
        <taxon>Menispermoideae</taxon>
        <taxon>Cissampelideae</taxon>
        <taxon>Stephania</taxon>
    </lineage>
</organism>
<dbReference type="EMBL" id="JBBNAG010000001">
    <property type="protein sequence ID" value="KAK9166872.1"/>
    <property type="molecule type" value="Genomic_DNA"/>
</dbReference>
<feature type="domain" description="BHLH" evidence="6">
    <location>
        <begin position="88"/>
        <end position="137"/>
    </location>
</feature>
<evidence type="ECO:0000313" key="8">
    <source>
        <dbReference type="Proteomes" id="UP001419268"/>
    </source>
</evidence>
<dbReference type="PANTHER" id="PTHR31945">
    <property type="entry name" value="TRANSCRIPTION FACTOR SCREAM2-RELATED"/>
    <property type="match status" value="1"/>
</dbReference>
<dbReference type="Gene3D" id="4.10.280.10">
    <property type="entry name" value="Helix-loop-helix DNA-binding domain"/>
    <property type="match status" value="1"/>
</dbReference>
<evidence type="ECO:0000256" key="4">
    <source>
        <dbReference type="ARBA" id="ARBA00023242"/>
    </source>
</evidence>
<evidence type="ECO:0000313" key="7">
    <source>
        <dbReference type="EMBL" id="KAK9166872.1"/>
    </source>
</evidence>
<feature type="compositionally biased region" description="Basic and acidic residues" evidence="5">
    <location>
        <begin position="84"/>
        <end position="98"/>
    </location>
</feature>
<feature type="region of interest" description="Disordered" evidence="5">
    <location>
        <begin position="74"/>
        <end position="99"/>
    </location>
</feature>
<dbReference type="AlphaFoldDB" id="A0AAP0L987"/>
<keyword evidence="4" id="KW-0539">Nucleus</keyword>
<comment type="caution">
    <text evidence="7">The sequence shown here is derived from an EMBL/GenBank/DDBJ whole genome shotgun (WGS) entry which is preliminary data.</text>
</comment>
<gene>
    <name evidence="7" type="ORF">Scep_002063</name>
</gene>
<evidence type="ECO:0000256" key="3">
    <source>
        <dbReference type="ARBA" id="ARBA00023163"/>
    </source>
</evidence>
<evidence type="ECO:0000259" key="6">
    <source>
        <dbReference type="PROSITE" id="PS50888"/>
    </source>
</evidence>
<keyword evidence="2" id="KW-0805">Transcription regulation</keyword>
<keyword evidence="3" id="KW-0804">Transcription</keyword>
<feature type="compositionally biased region" description="Acidic residues" evidence="5">
    <location>
        <begin position="74"/>
        <end position="83"/>
    </location>
</feature>
<dbReference type="InterPro" id="IPR036638">
    <property type="entry name" value="HLH_DNA-bd_sf"/>
</dbReference>
<evidence type="ECO:0000256" key="1">
    <source>
        <dbReference type="ARBA" id="ARBA00004123"/>
    </source>
</evidence>
<dbReference type="Proteomes" id="UP001419268">
    <property type="component" value="Unassembled WGS sequence"/>
</dbReference>
<dbReference type="PANTHER" id="PTHR31945:SF26">
    <property type="entry name" value="TRANSCRIPTION FACTOR BHLH35"/>
    <property type="match status" value="1"/>
</dbReference>
<dbReference type="SUPFAM" id="SSF47459">
    <property type="entry name" value="HLH, helix-loop-helix DNA-binding domain"/>
    <property type="match status" value="1"/>
</dbReference>
<dbReference type="SMART" id="SM00353">
    <property type="entry name" value="HLH"/>
    <property type="match status" value="1"/>
</dbReference>
<evidence type="ECO:0000256" key="2">
    <source>
        <dbReference type="ARBA" id="ARBA00023015"/>
    </source>
</evidence>
<dbReference type="GO" id="GO:0005634">
    <property type="term" value="C:nucleus"/>
    <property type="evidence" value="ECO:0007669"/>
    <property type="project" value="UniProtKB-SubCell"/>
</dbReference>